<name>A0AAD6TI04_9AGAR</name>
<keyword evidence="2" id="KW-1185">Reference proteome</keyword>
<dbReference type="AlphaFoldDB" id="A0AAD6TI04"/>
<sequence length="81" mass="9268">MRLVVYCLRSSFVLTRAFVAKLLWRGQRRAVSACFPTRKILSTWSAFSGQDVECSAVLIHRRGPFQFTHSHILESLILPFG</sequence>
<gene>
    <name evidence="1" type="ORF">C8F04DRAFT_1064395</name>
</gene>
<reference evidence="1" key="1">
    <citation type="submission" date="2023-03" db="EMBL/GenBank/DDBJ databases">
        <title>Massive genome expansion in bonnet fungi (Mycena s.s.) driven by repeated elements and novel gene families across ecological guilds.</title>
        <authorList>
            <consortium name="Lawrence Berkeley National Laboratory"/>
            <person name="Harder C.B."/>
            <person name="Miyauchi S."/>
            <person name="Viragh M."/>
            <person name="Kuo A."/>
            <person name="Thoen E."/>
            <person name="Andreopoulos B."/>
            <person name="Lu D."/>
            <person name="Skrede I."/>
            <person name="Drula E."/>
            <person name="Henrissat B."/>
            <person name="Morin E."/>
            <person name="Kohler A."/>
            <person name="Barry K."/>
            <person name="LaButti K."/>
            <person name="Morin E."/>
            <person name="Salamov A."/>
            <person name="Lipzen A."/>
            <person name="Mereny Z."/>
            <person name="Hegedus B."/>
            <person name="Baldrian P."/>
            <person name="Stursova M."/>
            <person name="Weitz H."/>
            <person name="Taylor A."/>
            <person name="Grigoriev I.V."/>
            <person name="Nagy L.G."/>
            <person name="Martin F."/>
            <person name="Kauserud H."/>
        </authorList>
    </citation>
    <scope>NUCLEOTIDE SEQUENCE</scope>
    <source>
        <strain evidence="1">CBHHK200</strain>
    </source>
</reference>
<protein>
    <submittedName>
        <fullName evidence="1">Uncharacterized protein</fullName>
    </submittedName>
</protein>
<dbReference type="EMBL" id="JARJCM010000003">
    <property type="protein sequence ID" value="KAJ7046468.1"/>
    <property type="molecule type" value="Genomic_DNA"/>
</dbReference>
<evidence type="ECO:0000313" key="1">
    <source>
        <dbReference type="EMBL" id="KAJ7046468.1"/>
    </source>
</evidence>
<organism evidence="1 2">
    <name type="scientific">Mycena alexandri</name>
    <dbReference type="NCBI Taxonomy" id="1745969"/>
    <lineage>
        <taxon>Eukaryota</taxon>
        <taxon>Fungi</taxon>
        <taxon>Dikarya</taxon>
        <taxon>Basidiomycota</taxon>
        <taxon>Agaricomycotina</taxon>
        <taxon>Agaricomycetes</taxon>
        <taxon>Agaricomycetidae</taxon>
        <taxon>Agaricales</taxon>
        <taxon>Marasmiineae</taxon>
        <taxon>Mycenaceae</taxon>
        <taxon>Mycena</taxon>
    </lineage>
</organism>
<dbReference type="Proteomes" id="UP001218188">
    <property type="component" value="Unassembled WGS sequence"/>
</dbReference>
<proteinExistence type="predicted"/>
<accession>A0AAD6TI04</accession>
<evidence type="ECO:0000313" key="2">
    <source>
        <dbReference type="Proteomes" id="UP001218188"/>
    </source>
</evidence>
<comment type="caution">
    <text evidence="1">The sequence shown here is derived from an EMBL/GenBank/DDBJ whole genome shotgun (WGS) entry which is preliminary data.</text>
</comment>